<reference evidence="2 3" key="1">
    <citation type="submission" date="2016-06" db="EMBL/GenBank/DDBJ databases">
        <title>The sequenced genome of the ice-adhering bacterium Marinomonas primoryensis, from Antarctica.</title>
        <authorList>
            <person name="Graham L."/>
            <person name="Vance T.D.R."/>
            <person name="Davies P.L."/>
        </authorList>
    </citation>
    <scope>NUCLEOTIDE SEQUENCE [LARGE SCALE GENOMIC DNA]</scope>
    <source>
        <strain evidence="2 3">AceL</strain>
    </source>
</reference>
<dbReference type="SUPFAM" id="SSF55781">
    <property type="entry name" value="GAF domain-like"/>
    <property type="match status" value="1"/>
</dbReference>
<protein>
    <submittedName>
        <fullName evidence="2">Diguanylate cyclase</fullName>
    </submittedName>
</protein>
<dbReference type="EMBL" id="CP016181">
    <property type="protein sequence ID" value="AWX99687.1"/>
    <property type="molecule type" value="Genomic_DNA"/>
</dbReference>
<evidence type="ECO:0000313" key="2">
    <source>
        <dbReference type="EMBL" id="AWX99687.1"/>
    </source>
</evidence>
<evidence type="ECO:0000313" key="3">
    <source>
        <dbReference type="Proteomes" id="UP000249898"/>
    </source>
</evidence>
<name>A0A2Z4PQ19_9GAMM</name>
<dbReference type="Gene3D" id="3.30.70.270">
    <property type="match status" value="1"/>
</dbReference>
<dbReference type="PROSITE" id="PS50887">
    <property type="entry name" value="GGDEF"/>
    <property type="match status" value="1"/>
</dbReference>
<gene>
    <name evidence="2" type="ORF">A8139_06495</name>
</gene>
<dbReference type="AlphaFoldDB" id="A0A2Z4PQ19"/>
<dbReference type="Pfam" id="PF00990">
    <property type="entry name" value="GGDEF"/>
    <property type="match status" value="1"/>
</dbReference>
<organism evidence="2 3">
    <name type="scientific">Marinomonas primoryensis</name>
    <dbReference type="NCBI Taxonomy" id="178399"/>
    <lineage>
        <taxon>Bacteria</taxon>
        <taxon>Pseudomonadati</taxon>
        <taxon>Pseudomonadota</taxon>
        <taxon>Gammaproteobacteria</taxon>
        <taxon>Oceanospirillales</taxon>
        <taxon>Oceanospirillaceae</taxon>
        <taxon>Marinomonas</taxon>
    </lineage>
</organism>
<feature type="domain" description="GGDEF" evidence="1">
    <location>
        <begin position="194"/>
        <end position="318"/>
    </location>
</feature>
<sequence>MQPPEKPKSEAERLHTLRALKILDSSHEERFDRVTRMATKMFDVPVSLVTLIDEDLQWFKSSQGVEVTETPRDISFCGHAINQDDVFVVADTLEDDRFLDNPFVTANPKIRFYAGYPLQLRPGINLGTLCILDTKPRTFSESDKELLKDFGAMIEQEIKSMQWATLDELTMLYSRRGFFTLAEHTRKLCIRKKMAMTFIFFDLDEFKLINDHYGHQEGDFVLIEFTQTMQKTFRESDILGRLGGDEFVMMLSDTDMDEVNALLSRFNEAVIEMNLRFNKPYSIKFSAGAVSFPYDTKLSLDDMIAKADSIMYVQKNVS</sequence>
<dbReference type="SUPFAM" id="SSF55073">
    <property type="entry name" value="Nucleotide cyclase"/>
    <property type="match status" value="1"/>
</dbReference>
<dbReference type="InterPro" id="IPR003018">
    <property type="entry name" value="GAF"/>
</dbReference>
<dbReference type="InterPro" id="IPR000160">
    <property type="entry name" value="GGDEF_dom"/>
</dbReference>
<dbReference type="InterPro" id="IPR029016">
    <property type="entry name" value="GAF-like_dom_sf"/>
</dbReference>
<dbReference type="SMART" id="SM00267">
    <property type="entry name" value="GGDEF"/>
    <property type="match status" value="1"/>
</dbReference>
<proteinExistence type="predicted"/>
<dbReference type="CDD" id="cd01949">
    <property type="entry name" value="GGDEF"/>
    <property type="match status" value="1"/>
</dbReference>
<dbReference type="PANTHER" id="PTHR43102">
    <property type="entry name" value="SLR1143 PROTEIN"/>
    <property type="match status" value="1"/>
</dbReference>
<accession>A0A2Z4PQ19</accession>
<dbReference type="RefSeq" id="WP_112136644.1">
    <property type="nucleotide sequence ID" value="NZ_CP016181.1"/>
</dbReference>
<dbReference type="OrthoDB" id="9812358at2"/>
<dbReference type="PANTHER" id="PTHR43102:SF2">
    <property type="entry name" value="GAF DOMAIN-CONTAINING PROTEIN"/>
    <property type="match status" value="1"/>
</dbReference>
<dbReference type="Gene3D" id="3.30.450.40">
    <property type="match status" value="1"/>
</dbReference>
<dbReference type="NCBIfam" id="TIGR00254">
    <property type="entry name" value="GGDEF"/>
    <property type="match status" value="1"/>
</dbReference>
<dbReference type="InterPro" id="IPR029787">
    <property type="entry name" value="Nucleotide_cyclase"/>
</dbReference>
<dbReference type="SMART" id="SM00065">
    <property type="entry name" value="GAF"/>
    <property type="match status" value="1"/>
</dbReference>
<dbReference type="Proteomes" id="UP000249898">
    <property type="component" value="Chromosome"/>
</dbReference>
<evidence type="ECO:0000259" key="1">
    <source>
        <dbReference type="PROSITE" id="PS50887"/>
    </source>
</evidence>
<dbReference type="InterPro" id="IPR043128">
    <property type="entry name" value="Rev_trsase/Diguanyl_cyclase"/>
</dbReference>
<dbReference type="Pfam" id="PF01590">
    <property type="entry name" value="GAF"/>
    <property type="match status" value="1"/>
</dbReference>